<feature type="region of interest" description="Disordered" evidence="1">
    <location>
        <begin position="11"/>
        <end position="55"/>
    </location>
</feature>
<comment type="caution">
    <text evidence="2">The sequence shown here is derived from an EMBL/GenBank/DDBJ whole genome shotgun (WGS) entry which is preliminary data.</text>
</comment>
<dbReference type="EMBL" id="JAULSX010000005">
    <property type="protein sequence ID" value="KAK3490585.1"/>
    <property type="molecule type" value="Genomic_DNA"/>
</dbReference>
<dbReference type="GeneID" id="87874925"/>
<dbReference type="AlphaFoldDB" id="A0AAJ0I5N5"/>
<evidence type="ECO:0000256" key="1">
    <source>
        <dbReference type="SAM" id="MobiDB-lite"/>
    </source>
</evidence>
<protein>
    <submittedName>
        <fullName evidence="2">Uncharacterized protein</fullName>
    </submittedName>
</protein>
<reference evidence="2 3" key="1">
    <citation type="journal article" date="2023" name="Mol. Phylogenet. Evol.">
        <title>Genome-scale phylogeny and comparative genomics of the fungal order Sordariales.</title>
        <authorList>
            <person name="Hensen N."/>
            <person name="Bonometti L."/>
            <person name="Westerberg I."/>
            <person name="Brannstrom I.O."/>
            <person name="Guillou S."/>
            <person name="Cros-Aarteil S."/>
            <person name="Calhoun S."/>
            <person name="Haridas S."/>
            <person name="Kuo A."/>
            <person name="Mondo S."/>
            <person name="Pangilinan J."/>
            <person name="Riley R."/>
            <person name="LaButti K."/>
            <person name="Andreopoulos B."/>
            <person name="Lipzen A."/>
            <person name="Chen C."/>
            <person name="Yan M."/>
            <person name="Daum C."/>
            <person name="Ng V."/>
            <person name="Clum A."/>
            <person name="Steindorff A."/>
            <person name="Ohm R.A."/>
            <person name="Martin F."/>
            <person name="Silar P."/>
            <person name="Natvig D.O."/>
            <person name="Lalanne C."/>
            <person name="Gautier V."/>
            <person name="Ament-Velasquez S.L."/>
            <person name="Kruys A."/>
            <person name="Hutchinson M.I."/>
            <person name="Powell A.J."/>
            <person name="Barry K."/>
            <person name="Miller A.N."/>
            <person name="Grigoriev I.V."/>
            <person name="Debuchy R."/>
            <person name="Gladieux P."/>
            <person name="Hiltunen Thoren M."/>
            <person name="Johannesson H."/>
        </authorList>
    </citation>
    <scope>NUCLEOTIDE SEQUENCE [LARGE SCALE GENOMIC DNA]</scope>
    <source>
        <strain evidence="2 3">FGSC 10403</strain>
    </source>
</reference>
<sequence>MGIPGPGFVVSAAPGFLNQDPKSPPNGSALKTHRAKNKEREKEDLTGGTYPCGFI</sequence>
<dbReference type="Proteomes" id="UP001285908">
    <property type="component" value="Unassembled WGS sequence"/>
</dbReference>
<proteinExistence type="predicted"/>
<keyword evidence="3" id="KW-1185">Reference proteome</keyword>
<dbReference type="RefSeq" id="XP_062691768.1">
    <property type="nucleotide sequence ID" value="XM_062837303.1"/>
</dbReference>
<gene>
    <name evidence="2" type="ORF">B0T23DRAFT_382082</name>
</gene>
<evidence type="ECO:0000313" key="2">
    <source>
        <dbReference type="EMBL" id="KAK3490585.1"/>
    </source>
</evidence>
<organism evidence="2 3">
    <name type="scientific">Neurospora hispaniola</name>
    <dbReference type="NCBI Taxonomy" id="588809"/>
    <lineage>
        <taxon>Eukaryota</taxon>
        <taxon>Fungi</taxon>
        <taxon>Dikarya</taxon>
        <taxon>Ascomycota</taxon>
        <taxon>Pezizomycotina</taxon>
        <taxon>Sordariomycetes</taxon>
        <taxon>Sordariomycetidae</taxon>
        <taxon>Sordariales</taxon>
        <taxon>Sordariaceae</taxon>
        <taxon>Neurospora</taxon>
    </lineage>
</organism>
<evidence type="ECO:0000313" key="3">
    <source>
        <dbReference type="Proteomes" id="UP001285908"/>
    </source>
</evidence>
<accession>A0AAJ0I5N5</accession>
<name>A0AAJ0I5N5_9PEZI</name>